<dbReference type="OrthoDB" id="9791067at2"/>
<dbReference type="InterPro" id="IPR005180">
    <property type="entry name" value="DUF302"/>
</dbReference>
<dbReference type="EMBL" id="MCGG01000042">
    <property type="protein sequence ID" value="OEJ65956.1"/>
    <property type="molecule type" value="Genomic_DNA"/>
</dbReference>
<protein>
    <recommendedName>
        <fullName evidence="1">DUF302 domain-containing protein</fullName>
    </recommendedName>
</protein>
<dbReference type="InterPro" id="IPR016796">
    <property type="entry name" value="UCP021774"/>
</dbReference>
<sequence>MSYHFTVTLTCPFDEALEKATAALKAKGLGVLTTINVQNAMKEKLGEDINPYMILGACSPSHAFKAIQAEDKIGVMLPCNVLVQQKDDGKIEISIVDPVASMSAIHNDALGEVALEVQSLLKGVARDLEASA</sequence>
<dbReference type="PIRSF" id="PIRSF021774">
    <property type="entry name" value="UCP021774"/>
    <property type="match status" value="1"/>
</dbReference>
<dbReference type="PANTHER" id="PTHR38342:SF1">
    <property type="entry name" value="SLR5037 PROTEIN"/>
    <property type="match status" value="1"/>
</dbReference>
<dbReference type="InterPro" id="IPR035923">
    <property type="entry name" value="TT1751-like_sf"/>
</dbReference>
<reference evidence="3" key="1">
    <citation type="submission" date="2016-07" db="EMBL/GenBank/DDBJ databases">
        <authorList>
            <person name="Florea S."/>
            <person name="Webb J.S."/>
            <person name="Jaromczyk J."/>
            <person name="Schardl C.L."/>
        </authorList>
    </citation>
    <scope>NUCLEOTIDE SEQUENCE [LARGE SCALE GENOMIC DNA]</scope>
    <source>
        <strain evidence="3">MV-1</strain>
    </source>
</reference>
<evidence type="ECO:0000259" key="1">
    <source>
        <dbReference type="Pfam" id="PF03625"/>
    </source>
</evidence>
<feature type="domain" description="DUF302" evidence="1">
    <location>
        <begin position="35"/>
        <end position="98"/>
    </location>
</feature>
<dbReference type="RefSeq" id="WP_069958537.1">
    <property type="nucleotide sequence ID" value="NZ_MCGG01000042.1"/>
</dbReference>
<evidence type="ECO:0000313" key="2">
    <source>
        <dbReference type="EMBL" id="OEJ65956.1"/>
    </source>
</evidence>
<proteinExistence type="predicted"/>
<gene>
    <name evidence="2" type="ORF">BEN30_13215</name>
</gene>
<dbReference type="SUPFAM" id="SSF103247">
    <property type="entry name" value="TT1751-like"/>
    <property type="match status" value="1"/>
</dbReference>
<dbReference type="Gene3D" id="3.30.310.70">
    <property type="entry name" value="TT1751-like domain"/>
    <property type="match status" value="1"/>
</dbReference>
<dbReference type="Pfam" id="PF03625">
    <property type="entry name" value="DUF302"/>
    <property type="match status" value="1"/>
</dbReference>
<dbReference type="AlphaFoldDB" id="A0A1E5Q5S7"/>
<dbReference type="CDD" id="cd14797">
    <property type="entry name" value="DUF302"/>
    <property type="match status" value="1"/>
</dbReference>
<dbReference type="STRING" id="28181.BEN30_13215"/>
<dbReference type="PANTHER" id="PTHR38342">
    <property type="entry name" value="SLR5037 PROTEIN"/>
    <property type="match status" value="1"/>
</dbReference>
<dbReference type="Proteomes" id="UP000095347">
    <property type="component" value="Unassembled WGS sequence"/>
</dbReference>
<evidence type="ECO:0000313" key="3">
    <source>
        <dbReference type="Proteomes" id="UP000095347"/>
    </source>
</evidence>
<name>A0A1E5Q5S7_9PROT</name>
<organism evidence="2 3">
    <name type="scientific">Magnetovibrio blakemorei</name>
    <dbReference type="NCBI Taxonomy" id="28181"/>
    <lineage>
        <taxon>Bacteria</taxon>
        <taxon>Pseudomonadati</taxon>
        <taxon>Pseudomonadota</taxon>
        <taxon>Alphaproteobacteria</taxon>
        <taxon>Rhodospirillales</taxon>
        <taxon>Magnetovibrionaceae</taxon>
        <taxon>Magnetovibrio</taxon>
    </lineage>
</organism>
<accession>A0A1E5Q5S7</accession>
<comment type="caution">
    <text evidence="2">The sequence shown here is derived from an EMBL/GenBank/DDBJ whole genome shotgun (WGS) entry which is preliminary data.</text>
</comment>
<keyword evidence="3" id="KW-1185">Reference proteome</keyword>